<dbReference type="InterPro" id="IPR003598">
    <property type="entry name" value="Ig_sub2"/>
</dbReference>
<dbReference type="SMART" id="SM00408">
    <property type="entry name" value="IGc2"/>
    <property type="match status" value="2"/>
</dbReference>
<dbReference type="Gene3D" id="2.60.40.10">
    <property type="entry name" value="Immunoglobulins"/>
    <property type="match status" value="2"/>
</dbReference>
<feature type="signal peptide" evidence="4">
    <location>
        <begin position="1"/>
        <end position="21"/>
    </location>
</feature>
<dbReference type="SUPFAM" id="SSF48726">
    <property type="entry name" value="Immunoglobulin"/>
    <property type="match status" value="2"/>
</dbReference>
<evidence type="ECO:0000313" key="6">
    <source>
        <dbReference type="EMBL" id="BFF94616.1"/>
    </source>
</evidence>
<dbReference type="GO" id="GO:0098632">
    <property type="term" value="F:cell-cell adhesion mediator activity"/>
    <property type="evidence" value="ECO:0007669"/>
    <property type="project" value="TreeGrafter"/>
</dbReference>
<dbReference type="AlphaFoldDB" id="A0AAU9FFN4"/>
<dbReference type="PROSITE" id="PS50835">
    <property type="entry name" value="IG_LIKE"/>
    <property type="match status" value="1"/>
</dbReference>
<keyword evidence="1" id="KW-0393">Immunoglobulin domain</keyword>
<feature type="transmembrane region" description="Helical" evidence="3">
    <location>
        <begin position="219"/>
        <end position="240"/>
    </location>
</feature>
<dbReference type="Pfam" id="PF07679">
    <property type="entry name" value="I-set"/>
    <property type="match status" value="1"/>
</dbReference>
<dbReference type="EMBL" id="AP029264">
    <property type="protein sequence ID" value="BFF94616.1"/>
    <property type="molecule type" value="Genomic_DNA"/>
</dbReference>
<dbReference type="GO" id="GO:0030424">
    <property type="term" value="C:axon"/>
    <property type="evidence" value="ECO:0007669"/>
    <property type="project" value="TreeGrafter"/>
</dbReference>
<name>A0AAU9FFN4_DROMD</name>
<keyword evidence="4" id="KW-0732">Signal</keyword>
<dbReference type="GO" id="GO:0070593">
    <property type="term" value="P:dendrite self-avoidance"/>
    <property type="evidence" value="ECO:0007669"/>
    <property type="project" value="TreeGrafter"/>
</dbReference>
<dbReference type="CDD" id="cd00096">
    <property type="entry name" value="Ig"/>
    <property type="match status" value="1"/>
</dbReference>
<dbReference type="InterPro" id="IPR013783">
    <property type="entry name" value="Ig-like_fold"/>
</dbReference>
<organism evidence="6 7">
    <name type="scientific">Drosophila madeirensis</name>
    <name type="common">Fruit fly</name>
    <dbReference type="NCBI Taxonomy" id="30013"/>
    <lineage>
        <taxon>Eukaryota</taxon>
        <taxon>Metazoa</taxon>
        <taxon>Ecdysozoa</taxon>
        <taxon>Arthropoda</taxon>
        <taxon>Hexapoda</taxon>
        <taxon>Insecta</taxon>
        <taxon>Pterygota</taxon>
        <taxon>Neoptera</taxon>
        <taxon>Endopterygota</taxon>
        <taxon>Diptera</taxon>
        <taxon>Brachycera</taxon>
        <taxon>Muscomorpha</taxon>
        <taxon>Ephydroidea</taxon>
        <taxon>Drosophilidae</taxon>
        <taxon>Drosophila</taxon>
        <taxon>Sophophora</taxon>
    </lineage>
</organism>
<reference evidence="6 7" key="1">
    <citation type="submission" date="2024-02" db="EMBL/GenBank/DDBJ databases">
        <title>A chromosome-level genome assembly of Drosophila madeirensis, a fruit fly species endemic to Madeira island.</title>
        <authorList>
            <person name="Tomihara K."/>
            <person name="Llopart A."/>
            <person name="Yamamoto D."/>
        </authorList>
    </citation>
    <scope>NUCLEOTIDE SEQUENCE [LARGE SCALE GENOMIC DNA]</scope>
    <source>
        <strain evidence="6 7">RF1</strain>
    </source>
</reference>
<evidence type="ECO:0000256" key="4">
    <source>
        <dbReference type="SAM" id="SignalP"/>
    </source>
</evidence>
<dbReference type="GO" id="GO:0007156">
    <property type="term" value="P:homophilic cell adhesion via plasma membrane adhesion molecules"/>
    <property type="evidence" value="ECO:0007669"/>
    <property type="project" value="TreeGrafter"/>
</dbReference>
<dbReference type="InterPro" id="IPR013098">
    <property type="entry name" value="Ig_I-set"/>
</dbReference>
<dbReference type="InterPro" id="IPR007110">
    <property type="entry name" value="Ig-like_dom"/>
</dbReference>
<feature type="region of interest" description="Disordered" evidence="2">
    <location>
        <begin position="246"/>
        <end position="267"/>
    </location>
</feature>
<dbReference type="SMART" id="SM00409">
    <property type="entry name" value="IG"/>
    <property type="match status" value="2"/>
</dbReference>
<dbReference type="Proteomes" id="UP001500889">
    <property type="component" value="Chromosome U"/>
</dbReference>
<dbReference type="PANTHER" id="PTHR10075">
    <property type="entry name" value="BASIGIN RELATED"/>
    <property type="match status" value="1"/>
</dbReference>
<sequence length="267" mass="30181">MEAKFLASALSFLSIFLAIYAQSLDTLVPNYDNVEHRMKFYDIRGPLVLSCKSESTDPLIWKKNHTNVMNVDVLKGRFKLINDEKKFIIDRAEAHDDGLYSCEINGESRDIHAVARVVVRVPSNTAVVEGEKMSVTCSVLGTAPQLSWTFGNVTLKNNTDRFVLKAENNIENAILTMDNVTLDDRGEYKCIGRNAANDYGNSTVASDFTTVRVKGKFAALWPFLGICAEVLILCLIILIYEKRRNKSELEESDTDPQEQKKKRRNYD</sequence>
<dbReference type="FunFam" id="2.60.40.10:FF:002164">
    <property type="entry name" value="Basigin, isoform J"/>
    <property type="match status" value="1"/>
</dbReference>
<evidence type="ECO:0000256" key="1">
    <source>
        <dbReference type="ARBA" id="ARBA00023319"/>
    </source>
</evidence>
<evidence type="ECO:0000256" key="2">
    <source>
        <dbReference type="SAM" id="MobiDB-lite"/>
    </source>
</evidence>
<accession>A0AAU9FFN4</accession>
<keyword evidence="3" id="KW-1133">Transmembrane helix</keyword>
<dbReference type="GO" id="GO:0005886">
    <property type="term" value="C:plasma membrane"/>
    <property type="evidence" value="ECO:0007669"/>
    <property type="project" value="TreeGrafter"/>
</dbReference>
<dbReference type="InterPro" id="IPR003599">
    <property type="entry name" value="Ig_sub"/>
</dbReference>
<feature type="domain" description="Ig-like" evidence="5">
    <location>
        <begin position="115"/>
        <end position="209"/>
    </location>
</feature>
<keyword evidence="7" id="KW-1185">Reference proteome</keyword>
<dbReference type="PANTHER" id="PTHR10075:SF104">
    <property type="entry name" value="BASIGIN, ISOFORM G"/>
    <property type="match status" value="1"/>
</dbReference>
<proteinExistence type="predicted"/>
<evidence type="ECO:0000259" key="5">
    <source>
        <dbReference type="PROSITE" id="PS50835"/>
    </source>
</evidence>
<keyword evidence="3" id="KW-0472">Membrane</keyword>
<evidence type="ECO:0000256" key="3">
    <source>
        <dbReference type="SAM" id="Phobius"/>
    </source>
</evidence>
<keyword evidence="3" id="KW-0812">Transmembrane</keyword>
<dbReference type="GO" id="GO:0007411">
    <property type="term" value="P:axon guidance"/>
    <property type="evidence" value="ECO:0007669"/>
    <property type="project" value="TreeGrafter"/>
</dbReference>
<protein>
    <recommendedName>
        <fullName evidence="5">Ig-like domain-containing protein</fullName>
    </recommendedName>
</protein>
<feature type="chain" id="PRO_5043717568" description="Ig-like domain-containing protein" evidence="4">
    <location>
        <begin position="22"/>
        <end position="267"/>
    </location>
</feature>
<evidence type="ECO:0000313" key="7">
    <source>
        <dbReference type="Proteomes" id="UP001500889"/>
    </source>
</evidence>
<dbReference type="InterPro" id="IPR036179">
    <property type="entry name" value="Ig-like_dom_sf"/>
</dbReference>
<gene>
    <name evidence="6" type="ORF">DMAD_12207</name>
</gene>